<sequence>MISLNHYALSDLAALVPDYYVLADPQFFGEIGPREAAVWEYLGSHTRITVFVPNGYEVPPSFPLSRIIRFNNLGLDGFSRNISPLRPRGFLSMTAYHALSVAGFLGFSRILIVGIDNDRFRALALTEDRAAGILPHHFFTNGPASVQRLDWLVGGVPAFFEDVARLFGDLWLFADLPIENLDPETLVDAFPIADDYLDFLEADPDAPVLD</sequence>
<evidence type="ECO:0000313" key="2">
    <source>
        <dbReference type="Proteomes" id="UP001329313"/>
    </source>
</evidence>
<reference evidence="1 2" key="1">
    <citation type="submission" date="2023-10" db="EMBL/GenBank/DDBJ databases">
        <title>Y20.</title>
        <authorList>
            <person name="Zhang G."/>
            <person name="Ding Y."/>
        </authorList>
    </citation>
    <scope>NUCLEOTIDE SEQUENCE [LARGE SCALE GENOMIC DNA]</scope>
    <source>
        <strain evidence="1 2">Y20</strain>
    </source>
</reference>
<dbReference type="KEGG" id="mliy:RYJ27_01915"/>
<dbReference type="AlphaFoldDB" id="A0AAU0MHM0"/>
<proteinExistence type="predicted"/>
<dbReference type="RefSeq" id="WP_330171106.1">
    <property type="nucleotide sequence ID" value="NZ_CP137080.1"/>
</dbReference>
<keyword evidence="2" id="KW-1185">Reference proteome</keyword>
<dbReference type="EMBL" id="CP137080">
    <property type="protein sequence ID" value="WOQ70011.1"/>
    <property type="molecule type" value="Genomic_DNA"/>
</dbReference>
<organism evidence="1 2">
    <name type="scientific">Microbacterium limosum</name>
    <dbReference type="NCBI Taxonomy" id="3079935"/>
    <lineage>
        <taxon>Bacteria</taxon>
        <taxon>Bacillati</taxon>
        <taxon>Actinomycetota</taxon>
        <taxon>Actinomycetes</taxon>
        <taxon>Micrococcales</taxon>
        <taxon>Microbacteriaceae</taxon>
        <taxon>Microbacterium</taxon>
    </lineage>
</organism>
<accession>A0AAU0MHM0</accession>
<dbReference type="Proteomes" id="UP001329313">
    <property type="component" value="Chromosome"/>
</dbReference>
<name>A0AAU0MHM0_9MICO</name>
<evidence type="ECO:0000313" key="1">
    <source>
        <dbReference type="EMBL" id="WOQ70011.1"/>
    </source>
</evidence>
<protein>
    <submittedName>
        <fullName evidence="1">Uncharacterized protein</fullName>
    </submittedName>
</protein>
<gene>
    <name evidence="1" type="ORF">RYJ27_01915</name>
</gene>